<evidence type="ECO:0000256" key="2">
    <source>
        <dbReference type="ARBA" id="ARBA00009748"/>
    </source>
</evidence>
<keyword evidence="3" id="KW-0336">GPI-anchor</keyword>
<comment type="similarity">
    <text evidence="2">Belongs to the plant LTP family.</text>
</comment>
<dbReference type="Pfam" id="PF14368">
    <property type="entry name" value="LTP_2"/>
    <property type="match status" value="1"/>
</dbReference>
<keyword evidence="6" id="KW-0325">Glycoprotein</keyword>
<name>A0AAQ3T7C5_PASNO</name>
<proteinExistence type="inferred from homology"/>
<organism evidence="11 12">
    <name type="scientific">Paspalum notatum var. saurae</name>
    <dbReference type="NCBI Taxonomy" id="547442"/>
    <lineage>
        <taxon>Eukaryota</taxon>
        <taxon>Viridiplantae</taxon>
        <taxon>Streptophyta</taxon>
        <taxon>Embryophyta</taxon>
        <taxon>Tracheophyta</taxon>
        <taxon>Spermatophyta</taxon>
        <taxon>Magnoliopsida</taxon>
        <taxon>Liliopsida</taxon>
        <taxon>Poales</taxon>
        <taxon>Poaceae</taxon>
        <taxon>PACMAD clade</taxon>
        <taxon>Panicoideae</taxon>
        <taxon>Andropogonodae</taxon>
        <taxon>Paspaleae</taxon>
        <taxon>Paspalinae</taxon>
        <taxon>Paspalum</taxon>
    </lineage>
</organism>
<evidence type="ECO:0000313" key="12">
    <source>
        <dbReference type="Proteomes" id="UP001341281"/>
    </source>
</evidence>
<dbReference type="PANTHER" id="PTHR33044">
    <property type="entry name" value="BIFUNCTIONAL INHIBITOR/LIPID-TRANSFER PROTEIN/SEED STORAGE 2S ALBUMIN SUPERFAMILY PROTEIN-RELATED"/>
    <property type="match status" value="1"/>
</dbReference>
<dbReference type="InterPro" id="IPR036312">
    <property type="entry name" value="Bifun_inhib/LTP/seed_sf"/>
</dbReference>
<feature type="chain" id="PRO_5043055815" description="Bifunctional inhibitor/plant lipid transfer protein/seed storage helical domain-containing protein" evidence="9">
    <location>
        <begin position="32"/>
        <end position="201"/>
    </location>
</feature>
<feature type="signal peptide" evidence="9">
    <location>
        <begin position="1"/>
        <end position="31"/>
    </location>
</feature>
<evidence type="ECO:0000256" key="5">
    <source>
        <dbReference type="ARBA" id="ARBA00023157"/>
    </source>
</evidence>
<dbReference type="CDD" id="cd00010">
    <property type="entry name" value="AAI_LTSS"/>
    <property type="match status" value="1"/>
</dbReference>
<dbReference type="GO" id="GO:0098552">
    <property type="term" value="C:side of membrane"/>
    <property type="evidence" value="ECO:0007669"/>
    <property type="project" value="UniProtKB-KW"/>
</dbReference>
<evidence type="ECO:0000256" key="7">
    <source>
        <dbReference type="ARBA" id="ARBA00023288"/>
    </source>
</evidence>
<feature type="domain" description="Bifunctional inhibitor/plant lipid transfer protein/seed storage helical" evidence="10">
    <location>
        <begin position="48"/>
        <end position="127"/>
    </location>
</feature>
<dbReference type="FunFam" id="1.10.110.10:FF:000001">
    <property type="entry name" value="Bifunctional inhibitor/lipid-transfer protein/seed storage 2S albumin superfamily protein"/>
    <property type="match status" value="1"/>
</dbReference>
<feature type="compositionally biased region" description="Polar residues" evidence="8">
    <location>
        <begin position="165"/>
        <end position="174"/>
    </location>
</feature>
<keyword evidence="12" id="KW-1185">Reference proteome</keyword>
<keyword evidence="5" id="KW-1015">Disulfide bond</keyword>
<keyword evidence="7" id="KW-0449">Lipoprotein</keyword>
<feature type="region of interest" description="Disordered" evidence="8">
    <location>
        <begin position="148"/>
        <end position="174"/>
    </location>
</feature>
<gene>
    <name evidence="11" type="ORF">U9M48_017381</name>
</gene>
<evidence type="ECO:0000256" key="8">
    <source>
        <dbReference type="SAM" id="MobiDB-lite"/>
    </source>
</evidence>
<dbReference type="Proteomes" id="UP001341281">
    <property type="component" value="Chromosome 04"/>
</dbReference>
<dbReference type="Gene3D" id="1.10.110.10">
    <property type="entry name" value="Plant lipid-transfer and hydrophobic proteins"/>
    <property type="match status" value="1"/>
</dbReference>
<dbReference type="AlphaFoldDB" id="A0AAQ3T7C5"/>
<evidence type="ECO:0000259" key="10">
    <source>
        <dbReference type="SMART" id="SM00499"/>
    </source>
</evidence>
<reference evidence="11 12" key="1">
    <citation type="submission" date="2024-02" db="EMBL/GenBank/DDBJ databases">
        <title>High-quality chromosome-scale genome assembly of Pensacola bahiagrass (Paspalum notatum Flugge var. saurae).</title>
        <authorList>
            <person name="Vega J.M."/>
            <person name="Podio M."/>
            <person name="Orjuela J."/>
            <person name="Siena L.A."/>
            <person name="Pessino S.C."/>
            <person name="Combes M.C."/>
            <person name="Mariac C."/>
            <person name="Albertini E."/>
            <person name="Pupilli F."/>
            <person name="Ortiz J.P.A."/>
            <person name="Leblanc O."/>
        </authorList>
    </citation>
    <scope>NUCLEOTIDE SEQUENCE [LARGE SCALE GENOMIC DNA]</scope>
    <source>
        <strain evidence="11">R1</strain>
        <tissue evidence="11">Leaf</tissue>
    </source>
</reference>
<evidence type="ECO:0000313" key="11">
    <source>
        <dbReference type="EMBL" id="WVZ68444.1"/>
    </source>
</evidence>
<evidence type="ECO:0000256" key="1">
    <source>
        <dbReference type="ARBA" id="ARBA00004609"/>
    </source>
</evidence>
<evidence type="ECO:0000256" key="6">
    <source>
        <dbReference type="ARBA" id="ARBA00023180"/>
    </source>
</evidence>
<dbReference type="SUPFAM" id="SSF47699">
    <property type="entry name" value="Bifunctional inhibitor/lipid-transfer protein/seed storage 2S albumin"/>
    <property type="match status" value="1"/>
</dbReference>
<comment type="subcellular location">
    <subcellularLocation>
        <location evidence="1">Cell membrane</location>
        <topology evidence="1">Lipid-anchor</topology>
        <topology evidence="1">GPI-anchor</topology>
    </subcellularLocation>
</comment>
<protein>
    <recommendedName>
        <fullName evidence="10">Bifunctional inhibitor/plant lipid transfer protein/seed storage helical domain-containing protein</fullName>
    </recommendedName>
</protein>
<accession>A0AAQ3T7C5</accession>
<dbReference type="GO" id="GO:0005886">
    <property type="term" value="C:plasma membrane"/>
    <property type="evidence" value="ECO:0007669"/>
    <property type="project" value="UniProtKB-SubCell"/>
</dbReference>
<dbReference type="SMART" id="SM00499">
    <property type="entry name" value="AAI"/>
    <property type="match status" value="1"/>
</dbReference>
<sequence length="201" mass="19234">MAMLLPRSSTTALAAAALAVALLALAGPAAAQGPAAAPGPAPGISDACLTAVLNMSDCLSYVTAGSTVRHPDKPCCPELAGLLESHPECLCQLLSGGASSYGVSVDYKRALALPGVCRLTAPPVSACALFGVPIPPGLVPAAAPAPMSGSGLSPATGPEVPANTPAGSAKSSNHAPGRVAAGGLTALAALPLAVMAAAGML</sequence>
<dbReference type="EMBL" id="CP144748">
    <property type="protein sequence ID" value="WVZ68444.1"/>
    <property type="molecule type" value="Genomic_DNA"/>
</dbReference>
<evidence type="ECO:0000256" key="4">
    <source>
        <dbReference type="ARBA" id="ARBA00022729"/>
    </source>
</evidence>
<keyword evidence="4 9" id="KW-0732">Signal</keyword>
<keyword evidence="3" id="KW-0472">Membrane</keyword>
<dbReference type="InterPro" id="IPR043325">
    <property type="entry name" value="LTSS"/>
</dbReference>
<evidence type="ECO:0000256" key="3">
    <source>
        <dbReference type="ARBA" id="ARBA00022622"/>
    </source>
</evidence>
<evidence type="ECO:0000256" key="9">
    <source>
        <dbReference type="SAM" id="SignalP"/>
    </source>
</evidence>
<dbReference type="InterPro" id="IPR016140">
    <property type="entry name" value="Bifunc_inhib/LTP/seed_store"/>
</dbReference>